<dbReference type="AlphaFoldDB" id="A0A4U9IM06"/>
<sequence>MTPVIINNIECFITRPDRHNLVTVRVTTGQGLVGHGCATFQQRPLAVKNARG</sequence>
<evidence type="ECO:0000313" key="1">
    <source>
        <dbReference type="EMBL" id="VTP79112.1"/>
    </source>
</evidence>
<dbReference type="InterPro" id="IPR029017">
    <property type="entry name" value="Enolase-like_N"/>
</dbReference>
<reference evidence="1 2" key="1">
    <citation type="submission" date="2019-05" db="EMBL/GenBank/DDBJ databases">
        <authorList>
            <consortium name="Pathogen Informatics"/>
        </authorList>
    </citation>
    <scope>NUCLEOTIDE SEQUENCE [LARGE SCALE GENOMIC DNA]</scope>
    <source>
        <strain evidence="1 2">NCTC13032</strain>
    </source>
</reference>
<organism evidence="1 2">
    <name type="scientific">Leclercia adecarboxylata</name>
    <dbReference type="NCBI Taxonomy" id="83655"/>
    <lineage>
        <taxon>Bacteria</taxon>
        <taxon>Pseudomonadati</taxon>
        <taxon>Pseudomonadota</taxon>
        <taxon>Gammaproteobacteria</taxon>
        <taxon>Enterobacterales</taxon>
        <taxon>Enterobacteriaceae</taxon>
        <taxon>Leclercia</taxon>
    </lineage>
</organism>
<accession>A0A4U9IM06</accession>
<dbReference type="Gene3D" id="3.30.390.10">
    <property type="entry name" value="Enolase-like, N-terminal domain"/>
    <property type="match status" value="1"/>
</dbReference>
<gene>
    <name evidence="1" type="ORF">NCTC13032_06276</name>
</gene>
<evidence type="ECO:0000313" key="2">
    <source>
        <dbReference type="Proteomes" id="UP000310719"/>
    </source>
</evidence>
<dbReference type="EMBL" id="LR590464">
    <property type="protein sequence ID" value="VTP79112.1"/>
    <property type="molecule type" value="Genomic_DNA"/>
</dbReference>
<dbReference type="Proteomes" id="UP000310719">
    <property type="component" value="Chromosome"/>
</dbReference>
<proteinExistence type="predicted"/>
<name>A0A4U9IM06_9ENTR</name>
<protein>
    <submittedName>
        <fullName evidence="1">Bifunctional D-altronate/D-mannonate dehydratase</fullName>
    </submittedName>
</protein>